<comment type="pathway">
    <text evidence="2 14">Cell wall biogenesis; peptidoglycan biosynthesis.</text>
</comment>
<comment type="subcellular location">
    <subcellularLocation>
        <location evidence="1 14">Cytoplasm</location>
    </subcellularLocation>
</comment>
<name>A0A133NNH7_FUSNU</name>
<dbReference type="InterPro" id="IPR013221">
    <property type="entry name" value="Mur_ligase_cen"/>
</dbReference>
<evidence type="ECO:0000259" key="17">
    <source>
        <dbReference type="Pfam" id="PF08245"/>
    </source>
</evidence>
<dbReference type="NCBIfam" id="TIGR01082">
    <property type="entry name" value="murC"/>
    <property type="match status" value="1"/>
</dbReference>
<evidence type="ECO:0000256" key="5">
    <source>
        <dbReference type="ARBA" id="ARBA00022598"/>
    </source>
</evidence>
<evidence type="ECO:0000259" key="15">
    <source>
        <dbReference type="Pfam" id="PF01225"/>
    </source>
</evidence>
<dbReference type="PANTHER" id="PTHR43445:SF3">
    <property type="entry name" value="UDP-N-ACETYLMURAMATE--L-ALANINE LIGASE"/>
    <property type="match status" value="1"/>
</dbReference>
<evidence type="ECO:0000256" key="2">
    <source>
        <dbReference type="ARBA" id="ARBA00004752"/>
    </source>
</evidence>
<accession>A0A133NNH7</accession>
<dbReference type="GO" id="GO:0071555">
    <property type="term" value="P:cell wall organization"/>
    <property type="evidence" value="ECO:0007669"/>
    <property type="project" value="UniProtKB-KW"/>
</dbReference>
<dbReference type="eggNOG" id="COG0773">
    <property type="taxonomic scope" value="Bacteria"/>
</dbReference>
<comment type="function">
    <text evidence="14">Cell wall formation.</text>
</comment>
<keyword evidence="8 14" id="KW-0067">ATP-binding</keyword>
<evidence type="ECO:0000256" key="10">
    <source>
        <dbReference type="ARBA" id="ARBA00022984"/>
    </source>
</evidence>
<dbReference type="PANTHER" id="PTHR43445">
    <property type="entry name" value="UDP-N-ACETYLMURAMATE--L-ALANINE LIGASE-RELATED"/>
    <property type="match status" value="1"/>
</dbReference>
<keyword evidence="12 14" id="KW-0961">Cell wall biogenesis/degradation</keyword>
<dbReference type="GO" id="GO:0005737">
    <property type="term" value="C:cytoplasm"/>
    <property type="evidence" value="ECO:0007669"/>
    <property type="project" value="UniProtKB-SubCell"/>
</dbReference>
<evidence type="ECO:0000256" key="13">
    <source>
        <dbReference type="ARBA" id="ARBA00047833"/>
    </source>
</evidence>
<evidence type="ECO:0000313" key="19">
    <source>
        <dbReference type="Proteomes" id="UP000070401"/>
    </source>
</evidence>
<dbReference type="HAMAP" id="MF_00046">
    <property type="entry name" value="MurC"/>
    <property type="match status" value="1"/>
</dbReference>
<dbReference type="InterPro" id="IPR036565">
    <property type="entry name" value="Mur-like_cat_sf"/>
</dbReference>
<evidence type="ECO:0000259" key="16">
    <source>
        <dbReference type="Pfam" id="PF02875"/>
    </source>
</evidence>
<reference evidence="19" key="1">
    <citation type="submission" date="2016-01" db="EMBL/GenBank/DDBJ databases">
        <authorList>
            <person name="Mitreva M."/>
            <person name="Pepin K.H."/>
            <person name="Mihindukulasuriya K.A."/>
            <person name="Fulton R."/>
            <person name="Fronick C."/>
            <person name="O'Laughlin M."/>
            <person name="Miner T."/>
            <person name="Herter B."/>
            <person name="Rosa B.A."/>
            <person name="Cordes M."/>
            <person name="Tomlinson C."/>
            <person name="Wollam A."/>
            <person name="Palsikar V.B."/>
            <person name="Mardis E.R."/>
            <person name="Wilson R.K."/>
        </authorList>
    </citation>
    <scope>NUCLEOTIDE SEQUENCE [LARGE SCALE GENOMIC DNA]</scope>
    <source>
        <strain evidence="19">MJR7757B</strain>
    </source>
</reference>
<dbReference type="InterPro" id="IPR005758">
    <property type="entry name" value="UDP-N-AcMur_Ala_ligase_MurC"/>
</dbReference>
<keyword evidence="11 14" id="KW-0131">Cell cycle</keyword>
<keyword evidence="7 14" id="KW-0547">Nucleotide-binding</keyword>
<feature type="domain" description="Mur ligase N-terminal catalytic" evidence="15">
    <location>
        <begin position="11"/>
        <end position="109"/>
    </location>
</feature>
<comment type="similarity">
    <text evidence="14">Belongs to the MurCDEF family.</text>
</comment>
<feature type="domain" description="Mur ligase central" evidence="17">
    <location>
        <begin position="114"/>
        <end position="291"/>
    </location>
</feature>
<evidence type="ECO:0000256" key="4">
    <source>
        <dbReference type="ARBA" id="ARBA00022490"/>
    </source>
</evidence>
<dbReference type="STRING" id="1408287.GCA_000493815_00681"/>
<dbReference type="InterPro" id="IPR004101">
    <property type="entry name" value="Mur_ligase_C"/>
</dbReference>
<evidence type="ECO:0000256" key="1">
    <source>
        <dbReference type="ARBA" id="ARBA00004496"/>
    </source>
</evidence>
<evidence type="ECO:0000256" key="14">
    <source>
        <dbReference type="HAMAP-Rule" id="MF_00046"/>
    </source>
</evidence>
<dbReference type="PATRIC" id="fig|851.8.peg.1863"/>
<dbReference type="GO" id="GO:0051301">
    <property type="term" value="P:cell division"/>
    <property type="evidence" value="ECO:0007669"/>
    <property type="project" value="UniProtKB-KW"/>
</dbReference>
<dbReference type="Pfam" id="PF08245">
    <property type="entry name" value="Mur_ligase_M"/>
    <property type="match status" value="1"/>
</dbReference>
<evidence type="ECO:0000256" key="8">
    <source>
        <dbReference type="ARBA" id="ARBA00022840"/>
    </source>
</evidence>
<dbReference type="GO" id="GO:0005524">
    <property type="term" value="F:ATP binding"/>
    <property type="evidence" value="ECO:0007669"/>
    <property type="project" value="UniProtKB-UniRule"/>
</dbReference>
<dbReference type="InterPro" id="IPR050061">
    <property type="entry name" value="MurCDEF_pg_biosynth"/>
</dbReference>
<dbReference type="SUPFAM" id="SSF53623">
    <property type="entry name" value="MurD-like peptide ligases, catalytic domain"/>
    <property type="match status" value="1"/>
</dbReference>
<dbReference type="Proteomes" id="UP000070401">
    <property type="component" value="Unassembled WGS sequence"/>
</dbReference>
<dbReference type="Pfam" id="PF01225">
    <property type="entry name" value="Mur_ligase"/>
    <property type="match status" value="1"/>
</dbReference>
<dbReference type="Gene3D" id="3.40.1190.10">
    <property type="entry name" value="Mur-like, catalytic domain"/>
    <property type="match status" value="1"/>
</dbReference>
<dbReference type="EC" id="6.3.2.8" evidence="3 14"/>
<dbReference type="Pfam" id="PF02875">
    <property type="entry name" value="Mur_ligase_C"/>
    <property type="match status" value="1"/>
</dbReference>
<dbReference type="SUPFAM" id="SSF51984">
    <property type="entry name" value="MurCD N-terminal domain"/>
    <property type="match status" value="1"/>
</dbReference>
<dbReference type="Gene3D" id="3.40.50.720">
    <property type="entry name" value="NAD(P)-binding Rossmann-like Domain"/>
    <property type="match status" value="1"/>
</dbReference>
<feature type="domain" description="Mur ligase C-terminal" evidence="16">
    <location>
        <begin position="333"/>
        <end position="450"/>
    </location>
</feature>
<keyword evidence="6 14" id="KW-0132">Cell division</keyword>
<dbReference type="GO" id="GO:0008763">
    <property type="term" value="F:UDP-N-acetylmuramate-L-alanine ligase activity"/>
    <property type="evidence" value="ECO:0007669"/>
    <property type="project" value="UniProtKB-UniRule"/>
</dbReference>
<evidence type="ECO:0000256" key="3">
    <source>
        <dbReference type="ARBA" id="ARBA00012211"/>
    </source>
</evidence>
<evidence type="ECO:0000256" key="7">
    <source>
        <dbReference type="ARBA" id="ARBA00022741"/>
    </source>
</evidence>
<proteinExistence type="inferred from homology"/>
<keyword evidence="9 14" id="KW-0133">Cell shape</keyword>
<dbReference type="AlphaFoldDB" id="A0A133NNH7"/>
<keyword evidence="5 14" id="KW-0436">Ligase</keyword>
<feature type="binding site" evidence="14">
    <location>
        <begin position="116"/>
        <end position="122"/>
    </location>
    <ligand>
        <name>ATP</name>
        <dbReference type="ChEBI" id="CHEBI:30616"/>
    </ligand>
</feature>
<evidence type="ECO:0000256" key="6">
    <source>
        <dbReference type="ARBA" id="ARBA00022618"/>
    </source>
</evidence>
<dbReference type="SUPFAM" id="SSF53244">
    <property type="entry name" value="MurD-like peptide ligases, peptide-binding domain"/>
    <property type="match status" value="1"/>
</dbReference>
<dbReference type="InterPro" id="IPR036615">
    <property type="entry name" value="Mur_ligase_C_dom_sf"/>
</dbReference>
<keyword evidence="10 14" id="KW-0573">Peptidoglycan synthesis</keyword>
<dbReference type="GO" id="GO:0009252">
    <property type="term" value="P:peptidoglycan biosynthetic process"/>
    <property type="evidence" value="ECO:0007669"/>
    <property type="project" value="UniProtKB-UniRule"/>
</dbReference>
<keyword evidence="4 14" id="KW-0963">Cytoplasm</keyword>
<organism evidence="18 19">
    <name type="scientific">Fusobacterium nucleatum</name>
    <dbReference type="NCBI Taxonomy" id="851"/>
    <lineage>
        <taxon>Bacteria</taxon>
        <taxon>Fusobacteriati</taxon>
        <taxon>Fusobacteriota</taxon>
        <taxon>Fusobacteriia</taxon>
        <taxon>Fusobacteriales</taxon>
        <taxon>Fusobacteriaceae</taxon>
        <taxon>Fusobacterium</taxon>
    </lineage>
</organism>
<evidence type="ECO:0000256" key="11">
    <source>
        <dbReference type="ARBA" id="ARBA00023306"/>
    </source>
</evidence>
<evidence type="ECO:0000313" key="18">
    <source>
        <dbReference type="EMBL" id="KXA17841.1"/>
    </source>
</evidence>
<dbReference type="InterPro" id="IPR000713">
    <property type="entry name" value="Mur_ligase_N"/>
</dbReference>
<keyword evidence="19" id="KW-1185">Reference proteome</keyword>
<dbReference type="GO" id="GO:0008360">
    <property type="term" value="P:regulation of cell shape"/>
    <property type="evidence" value="ECO:0007669"/>
    <property type="project" value="UniProtKB-KW"/>
</dbReference>
<gene>
    <name evidence="14" type="primary">murC</name>
    <name evidence="18" type="ORF">HMPREF3221_01851</name>
</gene>
<dbReference type="Gene3D" id="3.90.190.20">
    <property type="entry name" value="Mur ligase, C-terminal domain"/>
    <property type="match status" value="1"/>
</dbReference>
<dbReference type="UniPathway" id="UPA00219"/>
<comment type="caution">
    <text evidence="18">The sequence shown here is derived from an EMBL/GenBank/DDBJ whole genome shotgun (WGS) entry which is preliminary data.</text>
</comment>
<dbReference type="EMBL" id="LRPY01000183">
    <property type="protein sequence ID" value="KXA17841.1"/>
    <property type="molecule type" value="Genomic_DNA"/>
</dbReference>
<evidence type="ECO:0000256" key="12">
    <source>
        <dbReference type="ARBA" id="ARBA00023316"/>
    </source>
</evidence>
<sequence length="468" mass="52807">MIFGGIKSMEKIYFIGINGIGMSGLAKIMKCKGYDVKGADICTNYVTEELLSMGITVYNEHDEENVKGSDYVIASTAIKENNPELSYAKNNGITLLKRGELLAKLLNRETGIAVAGTHGKTTTSSMLSAVMLSKDPTIVVGGILPEIKSNARPGKSEYFIAEADESDNSFLFMYPKYSVITNIDADHLDVHGNLDNIKKSFIKFICHTQKEAIICMDCENLRDAVSKLPEGKTVTTYSIKDENANIYAKNIRIVDRKTIFELYINKELTGEFSLNIPGEHNILNSLPVIYLALKFGVSKEEIQETLHNFKGSKRRYDILFDKDLENGYGNKTKRVRIIDDYAHHPTEIKATLKAIKSIDKSRLVVIFQPHRYSRVHFLLDEFKDAFKDVDKVILLPIYAAGEKNEFNISSEILKEHINHNNIENMNEWKDVKRYVSRVKKDSTYIFMGAGDISTLAHQIAEELEGMSE</sequence>
<evidence type="ECO:0000256" key="9">
    <source>
        <dbReference type="ARBA" id="ARBA00022960"/>
    </source>
</evidence>
<comment type="catalytic activity">
    <reaction evidence="13 14">
        <text>UDP-N-acetyl-alpha-D-muramate + L-alanine + ATP = UDP-N-acetyl-alpha-D-muramoyl-L-alanine + ADP + phosphate + H(+)</text>
        <dbReference type="Rhea" id="RHEA:23372"/>
        <dbReference type="ChEBI" id="CHEBI:15378"/>
        <dbReference type="ChEBI" id="CHEBI:30616"/>
        <dbReference type="ChEBI" id="CHEBI:43474"/>
        <dbReference type="ChEBI" id="CHEBI:57972"/>
        <dbReference type="ChEBI" id="CHEBI:70757"/>
        <dbReference type="ChEBI" id="CHEBI:83898"/>
        <dbReference type="ChEBI" id="CHEBI:456216"/>
        <dbReference type="EC" id="6.3.2.8"/>
    </reaction>
</comment>
<protein>
    <recommendedName>
        <fullName evidence="3 14">UDP-N-acetylmuramate--L-alanine ligase</fullName>
        <ecNumber evidence="3 14">6.3.2.8</ecNumber>
    </recommendedName>
    <alternativeName>
        <fullName evidence="14">UDP-N-acetylmuramoyl-L-alanine synthetase</fullName>
    </alternativeName>
</protein>